<keyword evidence="5" id="KW-0406">Ion transport</keyword>
<comment type="subcellular location">
    <subcellularLocation>
        <location evidence="1">Membrane</location>
        <topology evidence="1">Multi-pass membrane protein</topology>
    </subcellularLocation>
</comment>
<evidence type="ECO:0000256" key="6">
    <source>
        <dbReference type="ARBA" id="ARBA00023136"/>
    </source>
</evidence>
<evidence type="ECO:0000313" key="10">
    <source>
        <dbReference type="EMBL" id="GHI13541.1"/>
    </source>
</evidence>
<dbReference type="Proteomes" id="UP000660554">
    <property type="component" value="Unassembled WGS sequence"/>
</dbReference>
<keyword evidence="4 8" id="KW-1133">Transmembrane helix</keyword>
<feature type="transmembrane region" description="Helical" evidence="8">
    <location>
        <begin position="35"/>
        <end position="55"/>
    </location>
</feature>
<keyword evidence="3 8" id="KW-0812">Transmembrane</keyword>
<keyword evidence="11" id="KW-1185">Reference proteome</keyword>
<evidence type="ECO:0000256" key="8">
    <source>
        <dbReference type="SAM" id="Phobius"/>
    </source>
</evidence>
<protein>
    <recommendedName>
        <fullName evidence="9">Cation/H+ exchanger transmembrane domain-containing protein</fullName>
    </recommendedName>
</protein>
<sequence length="431" mass="44425">MSSADPLPALLVAVPAVILACQVGAAVCRRLGQPPVVGEIATGILLGPSLLGWIWPQAQAALFPASVLPYTSVLGQLGLLAFMFLVGLELDLKNLRGHTRVAVAVSQAGMLLPLALGALLAITMYDGFAPEGVGRTPFILFMAVAMSITAFPVLARILIDRGLYGTPLGALAMACAAVDDVVAWCLLALVVALSSAGSPMEAATTAGLAVVFTLFMLYAVRPLLARWAARADRAGDAMVLVALFSGLSLSALATDRIGVHALFGAFLFGVITPRTGGRIEVAAARLRAFTVPVLLPLFFVHTGLRTDIGGLTASPELWLWTAAILAVAFLGKWGGAAGAARASGRPWREALSIGALMNCRGLTELVVLNVGLELGVIGPQLFTMLVLMALVTTAITSPALTRLRATVASGKEGAAAPDRAPAPSGNALSRP</sequence>
<dbReference type="InterPro" id="IPR038770">
    <property type="entry name" value="Na+/solute_symporter_sf"/>
</dbReference>
<feature type="transmembrane region" description="Helical" evidence="8">
    <location>
        <begin position="67"/>
        <end position="90"/>
    </location>
</feature>
<feature type="transmembrane region" description="Helical" evidence="8">
    <location>
        <begin position="171"/>
        <end position="196"/>
    </location>
</feature>
<feature type="transmembrane region" description="Helical" evidence="8">
    <location>
        <begin position="236"/>
        <end position="253"/>
    </location>
</feature>
<proteinExistence type="predicted"/>
<feature type="transmembrane region" description="Helical" evidence="8">
    <location>
        <begin position="102"/>
        <end position="125"/>
    </location>
</feature>
<dbReference type="Gene3D" id="1.20.1530.20">
    <property type="match status" value="1"/>
</dbReference>
<name>A0ABQ3NL90_STRVG</name>
<dbReference type="InterPro" id="IPR050794">
    <property type="entry name" value="CPA2_transporter"/>
</dbReference>
<organism evidence="10 11">
    <name type="scientific">Streptomyces virginiae</name>
    <name type="common">Streptomyces cinnamonensis</name>
    <dbReference type="NCBI Taxonomy" id="1961"/>
    <lineage>
        <taxon>Bacteria</taxon>
        <taxon>Bacillati</taxon>
        <taxon>Actinomycetota</taxon>
        <taxon>Actinomycetes</taxon>
        <taxon>Kitasatosporales</taxon>
        <taxon>Streptomycetaceae</taxon>
        <taxon>Streptomyces</taxon>
    </lineage>
</organism>
<dbReference type="EMBL" id="BNDV01000008">
    <property type="protein sequence ID" value="GHI13541.1"/>
    <property type="molecule type" value="Genomic_DNA"/>
</dbReference>
<feature type="transmembrane region" description="Helical" evidence="8">
    <location>
        <begin position="202"/>
        <end position="224"/>
    </location>
</feature>
<dbReference type="Pfam" id="PF00999">
    <property type="entry name" value="Na_H_Exchanger"/>
    <property type="match status" value="1"/>
</dbReference>
<evidence type="ECO:0000256" key="4">
    <source>
        <dbReference type="ARBA" id="ARBA00022989"/>
    </source>
</evidence>
<evidence type="ECO:0000256" key="2">
    <source>
        <dbReference type="ARBA" id="ARBA00022448"/>
    </source>
</evidence>
<reference evidence="11" key="1">
    <citation type="submission" date="2020-09" db="EMBL/GenBank/DDBJ databases">
        <title>Whole genome shotgun sequence of Streptomyces cinnamonensis NBRC 15873.</title>
        <authorList>
            <person name="Komaki H."/>
            <person name="Tamura T."/>
        </authorList>
    </citation>
    <scope>NUCLEOTIDE SEQUENCE [LARGE SCALE GENOMIC DNA]</scope>
    <source>
        <strain evidence="11">NBRC 15873</strain>
    </source>
</reference>
<dbReference type="PANTHER" id="PTHR32468">
    <property type="entry name" value="CATION/H + ANTIPORTER"/>
    <property type="match status" value="1"/>
</dbReference>
<dbReference type="PANTHER" id="PTHR32468:SF0">
    <property type="entry name" value="K(+)_H(+) ANTIPORTER 1"/>
    <property type="match status" value="1"/>
</dbReference>
<evidence type="ECO:0000256" key="7">
    <source>
        <dbReference type="SAM" id="MobiDB-lite"/>
    </source>
</evidence>
<feature type="region of interest" description="Disordered" evidence="7">
    <location>
        <begin position="411"/>
        <end position="431"/>
    </location>
</feature>
<accession>A0ABQ3NL90</accession>
<keyword evidence="2" id="KW-0813">Transport</keyword>
<comment type="caution">
    <text evidence="10">The sequence shown here is derived from an EMBL/GenBank/DDBJ whole genome shotgun (WGS) entry which is preliminary data.</text>
</comment>
<dbReference type="GeneID" id="86952988"/>
<feature type="domain" description="Cation/H+ exchanger transmembrane" evidence="9">
    <location>
        <begin position="20"/>
        <end position="400"/>
    </location>
</feature>
<dbReference type="RefSeq" id="WP_053628872.1">
    <property type="nucleotide sequence ID" value="NZ_BMRU01000032.1"/>
</dbReference>
<feature type="transmembrane region" description="Helical" evidence="8">
    <location>
        <begin position="137"/>
        <end position="159"/>
    </location>
</feature>
<evidence type="ECO:0000313" key="11">
    <source>
        <dbReference type="Proteomes" id="UP000660554"/>
    </source>
</evidence>
<gene>
    <name evidence="10" type="ORF">Scinn_30040</name>
</gene>
<evidence type="ECO:0000256" key="5">
    <source>
        <dbReference type="ARBA" id="ARBA00023065"/>
    </source>
</evidence>
<feature type="transmembrane region" description="Helical" evidence="8">
    <location>
        <begin position="317"/>
        <end position="338"/>
    </location>
</feature>
<keyword evidence="6 8" id="KW-0472">Membrane</keyword>
<evidence type="ECO:0000259" key="9">
    <source>
        <dbReference type="Pfam" id="PF00999"/>
    </source>
</evidence>
<dbReference type="InterPro" id="IPR006153">
    <property type="entry name" value="Cation/H_exchanger_TM"/>
</dbReference>
<evidence type="ECO:0000256" key="3">
    <source>
        <dbReference type="ARBA" id="ARBA00022692"/>
    </source>
</evidence>
<feature type="transmembrane region" description="Helical" evidence="8">
    <location>
        <begin position="6"/>
        <end position="28"/>
    </location>
</feature>
<evidence type="ECO:0000256" key="1">
    <source>
        <dbReference type="ARBA" id="ARBA00004141"/>
    </source>
</evidence>